<keyword evidence="4 7" id="KW-0812">Transmembrane</keyword>
<dbReference type="Gene3D" id="3.30.240.20">
    <property type="entry name" value="bsu07140 like domains"/>
    <property type="match status" value="1"/>
</dbReference>
<comment type="subcellular location">
    <subcellularLocation>
        <location evidence="1">Cell membrane</location>
        <topology evidence="1">Multi-pass membrane protein</topology>
    </subcellularLocation>
</comment>
<dbReference type="InterPro" id="IPR023090">
    <property type="entry name" value="UPF0702_alpha/beta_dom_sf"/>
</dbReference>
<reference evidence="9 10" key="1">
    <citation type="submission" date="2014-12" db="EMBL/GenBank/DDBJ databases">
        <title>Denitrispirillum autotrophicum gen. nov., sp. nov., Denitrifying, Facultatively Autotrophic Bacteria Isolated from Rice Paddy Soil.</title>
        <authorList>
            <person name="Ishii S."/>
            <person name="Ashida N."/>
            <person name="Ohno H."/>
            <person name="Otsuka S."/>
            <person name="Yokota A."/>
            <person name="Senoo K."/>
        </authorList>
    </citation>
    <scope>NUCLEOTIDE SEQUENCE [LARGE SCALE GENOMIC DNA]</scope>
    <source>
        <strain evidence="9 10">TSA66</strain>
    </source>
</reference>
<protein>
    <submittedName>
        <fullName evidence="9">Membrane protein</fullName>
    </submittedName>
</protein>
<dbReference type="STRING" id="709839.TSA66_11775"/>
<keyword evidence="5 7" id="KW-1133">Transmembrane helix</keyword>
<evidence type="ECO:0000256" key="4">
    <source>
        <dbReference type="ARBA" id="ARBA00022692"/>
    </source>
</evidence>
<dbReference type="Proteomes" id="UP000031572">
    <property type="component" value="Unassembled WGS sequence"/>
</dbReference>
<dbReference type="GO" id="GO:0005886">
    <property type="term" value="C:plasma membrane"/>
    <property type="evidence" value="ECO:0007669"/>
    <property type="project" value="UniProtKB-SubCell"/>
</dbReference>
<dbReference type="Pfam" id="PF04239">
    <property type="entry name" value="DUF421"/>
    <property type="match status" value="1"/>
</dbReference>
<evidence type="ECO:0000256" key="2">
    <source>
        <dbReference type="ARBA" id="ARBA00006448"/>
    </source>
</evidence>
<feature type="transmembrane region" description="Helical" evidence="7">
    <location>
        <begin position="49"/>
        <end position="68"/>
    </location>
</feature>
<organism evidence="9 10">
    <name type="scientific">Noviherbaspirillum autotrophicum</name>
    <dbReference type="NCBI Taxonomy" id="709839"/>
    <lineage>
        <taxon>Bacteria</taxon>
        <taxon>Pseudomonadati</taxon>
        <taxon>Pseudomonadota</taxon>
        <taxon>Betaproteobacteria</taxon>
        <taxon>Burkholderiales</taxon>
        <taxon>Oxalobacteraceae</taxon>
        <taxon>Noviherbaspirillum</taxon>
    </lineage>
</organism>
<evidence type="ECO:0000313" key="10">
    <source>
        <dbReference type="Proteomes" id="UP000031572"/>
    </source>
</evidence>
<keyword evidence="6 7" id="KW-0472">Membrane</keyword>
<dbReference type="PANTHER" id="PTHR34582">
    <property type="entry name" value="UPF0702 TRANSMEMBRANE PROTEIN YCAP"/>
    <property type="match status" value="1"/>
</dbReference>
<comment type="similarity">
    <text evidence="2">Belongs to the UPF0702 family.</text>
</comment>
<evidence type="ECO:0000256" key="6">
    <source>
        <dbReference type="ARBA" id="ARBA00023136"/>
    </source>
</evidence>
<feature type="domain" description="YetF C-terminal" evidence="8">
    <location>
        <begin position="101"/>
        <end position="165"/>
    </location>
</feature>
<feature type="transmembrane region" description="Helical" evidence="7">
    <location>
        <begin position="80"/>
        <end position="102"/>
    </location>
</feature>
<evidence type="ECO:0000259" key="8">
    <source>
        <dbReference type="Pfam" id="PF04239"/>
    </source>
</evidence>
<feature type="transmembrane region" description="Helical" evidence="7">
    <location>
        <begin position="23"/>
        <end position="42"/>
    </location>
</feature>
<dbReference type="RefSeq" id="WP_040040175.1">
    <property type="nucleotide sequence ID" value="NZ_JWJG01000028.1"/>
</dbReference>
<gene>
    <name evidence="9" type="ORF">TSA66_11775</name>
</gene>
<dbReference type="OrthoDB" id="8617494at2"/>
<comment type="caution">
    <text evidence="9">The sequence shown here is derived from an EMBL/GenBank/DDBJ whole genome shotgun (WGS) entry which is preliminary data.</text>
</comment>
<keyword evidence="3" id="KW-1003">Cell membrane</keyword>
<proteinExistence type="inferred from homology"/>
<sequence length="165" mass="18716">MDAFVSAIEWGRVFKLSIPFLEIVVRGSAMYWFLFAVFRFLIRRDVGSVGVADILVLIIVADAAQNAMAGEYTSVGDGMVLVLTLIGWNMLLDWMSFYFPAVRRFAEPAPLRLVINGQMLKRNMRKEFITEEELWSKLREAGVDSLDQVKEAFIESDGQVSVIKK</sequence>
<evidence type="ECO:0000256" key="1">
    <source>
        <dbReference type="ARBA" id="ARBA00004651"/>
    </source>
</evidence>
<dbReference type="InterPro" id="IPR007353">
    <property type="entry name" value="DUF421"/>
</dbReference>
<evidence type="ECO:0000256" key="7">
    <source>
        <dbReference type="SAM" id="Phobius"/>
    </source>
</evidence>
<accession>A0A0C2BJG0</accession>
<dbReference type="AlphaFoldDB" id="A0A0C2BJG0"/>
<evidence type="ECO:0000256" key="5">
    <source>
        <dbReference type="ARBA" id="ARBA00022989"/>
    </source>
</evidence>
<evidence type="ECO:0000256" key="3">
    <source>
        <dbReference type="ARBA" id="ARBA00022475"/>
    </source>
</evidence>
<dbReference type="EMBL" id="JWJG01000028">
    <property type="protein sequence ID" value="KIF81350.1"/>
    <property type="molecule type" value="Genomic_DNA"/>
</dbReference>
<evidence type="ECO:0000313" key="9">
    <source>
        <dbReference type="EMBL" id="KIF81350.1"/>
    </source>
</evidence>
<keyword evidence="10" id="KW-1185">Reference proteome</keyword>
<dbReference type="PANTHER" id="PTHR34582:SF6">
    <property type="entry name" value="UPF0702 TRANSMEMBRANE PROTEIN YCAP"/>
    <property type="match status" value="1"/>
</dbReference>
<name>A0A0C2BJG0_9BURK</name>